<dbReference type="RefSeq" id="XP_070869699.1">
    <property type="nucleotide sequence ID" value="XM_071009840.1"/>
</dbReference>
<feature type="compositionally biased region" description="Low complexity" evidence="1">
    <location>
        <begin position="86"/>
        <end position="101"/>
    </location>
</feature>
<gene>
    <name evidence="3" type="ORF">VTJ83DRAFT_346</name>
</gene>
<reference evidence="3 4" key="1">
    <citation type="journal article" date="2024" name="Commun. Biol.">
        <title>Comparative genomic analysis of thermophilic fungi reveals convergent evolutionary adaptations and gene losses.</title>
        <authorList>
            <person name="Steindorff A.S."/>
            <person name="Aguilar-Pontes M.V."/>
            <person name="Robinson A.J."/>
            <person name="Andreopoulos B."/>
            <person name="LaButti K."/>
            <person name="Kuo A."/>
            <person name="Mondo S."/>
            <person name="Riley R."/>
            <person name="Otillar R."/>
            <person name="Haridas S."/>
            <person name="Lipzen A."/>
            <person name="Grimwood J."/>
            <person name="Schmutz J."/>
            <person name="Clum A."/>
            <person name="Reid I.D."/>
            <person name="Moisan M.C."/>
            <person name="Butler G."/>
            <person name="Nguyen T.T.M."/>
            <person name="Dewar K."/>
            <person name="Conant G."/>
            <person name="Drula E."/>
            <person name="Henrissat B."/>
            <person name="Hansel C."/>
            <person name="Singer S."/>
            <person name="Hutchinson M.I."/>
            <person name="de Vries R.P."/>
            <person name="Natvig D.O."/>
            <person name="Powell A.J."/>
            <person name="Tsang A."/>
            <person name="Grigoriev I.V."/>
        </authorList>
    </citation>
    <scope>NUCLEOTIDE SEQUENCE [LARGE SCALE GENOMIC DNA]</scope>
    <source>
        <strain evidence="3 4">ATCC 22073</strain>
    </source>
</reference>
<keyword evidence="2" id="KW-0472">Membrane</keyword>
<feature type="region of interest" description="Disordered" evidence="1">
    <location>
        <begin position="876"/>
        <end position="898"/>
    </location>
</feature>
<feature type="region of interest" description="Disordered" evidence="1">
    <location>
        <begin position="1"/>
        <end position="108"/>
    </location>
</feature>
<evidence type="ECO:0000313" key="4">
    <source>
        <dbReference type="Proteomes" id="UP001600064"/>
    </source>
</evidence>
<proteinExistence type="predicted"/>
<keyword evidence="2" id="KW-0812">Transmembrane</keyword>
<keyword evidence="4" id="KW-1185">Reference proteome</keyword>
<sequence>MPYYSSQGNSHREPHASAIDPATGQPLAPNATGPLPSCYNRQPHACPVEPATGQPTASSAQAPLENREPHAPWQPSQGYQPPAPPQATSQATPPWAPQPAANVQPKTRTPAGVQHVMVAGGTGQQERMEKESDKAAAKAAASANKELPIHLTAWLHIFKQPLSFRWTYVHYYKKPGWVYEDPYIYRHRDYAGRVVKKPKSDRYLHHQDGRLRNLIVQCTDEIFEAPHNATWQRTYIRTVSPLKSRIATWVVDFTYDPDGWGDWGIMVLRAVPATLAMSFLFMSFTSGRTENQGYYAPVPYAFHGDAKVWGNPIENVHNQGLRPTLATNNHVYRLLKPRHLCFLVNPYDSEMYGMRVRAVSEWEQEAAARGKANLDYLFVAWSTRQFNIQSPGDMAALLHLAERACRDAKLPAFWISSHCMADPNELEADVYRISDVLRGAQKMVIVVGPPSAAGDPTVPPTADTDELLRQWGNRLWTFPEILLSPGNSVAVYNRASDPSAPLVITKNQFAGRVWADHDATVSGQLLDHYAGTLEMSRLELSVTLLKCLFSRHTQTWLPGDQSYALMGLLHLRPKIDATDSAFQAFARISLSNDSDQLLERAISLLPANGPAQPWHDFADAYGSQLWDIAPSCQVAGICGDDTVIIDGAHGASIRWKSFYHVASSTNESWKRLGARLLVEYQFLLFVAAVTTFGVGVWPLGLLFLAVWIYAWLMTPNLVRICLGGKLVDVQAALFGFEGYINAPTVERAIFGGNFSRLGWSVNGSPLSRSYVNEFGERVAVDPTRDVAVRERVERAKRAAAPGETRIFTLVDTYNMQMTLFEAERPPVCVFLCGAEGGMQRAVACSYDFTTQTFHRETVLRMPTSSLNRMDRTPRFRFGMRRPPERFTARPRGGDAAAV</sequence>
<evidence type="ECO:0000256" key="2">
    <source>
        <dbReference type="SAM" id="Phobius"/>
    </source>
</evidence>
<feature type="transmembrane region" description="Helical" evidence="2">
    <location>
        <begin position="682"/>
        <end position="710"/>
    </location>
</feature>
<accession>A0ABR4DLD9</accession>
<organism evidence="3 4">
    <name type="scientific">Remersonia thermophila</name>
    <dbReference type="NCBI Taxonomy" id="72144"/>
    <lineage>
        <taxon>Eukaryota</taxon>
        <taxon>Fungi</taxon>
        <taxon>Dikarya</taxon>
        <taxon>Ascomycota</taxon>
        <taxon>Pezizomycotina</taxon>
        <taxon>Sordariomycetes</taxon>
        <taxon>Sordariomycetidae</taxon>
        <taxon>Sordariales</taxon>
        <taxon>Sordariales incertae sedis</taxon>
        <taxon>Remersonia</taxon>
    </lineage>
</organism>
<evidence type="ECO:0000313" key="3">
    <source>
        <dbReference type="EMBL" id="KAL2270975.1"/>
    </source>
</evidence>
<evidence type="ECO:0000256" key="1">
    <source>
        <dbReference type="SAM" id="MobiDB-lite"/>
    </source>
</evidence>
<dbReference type="EMBL" id="JAZGUE010000001">
    <property type="protein sequence ID" value="KAL2270975.1"/>
    <property type="molecule type" value="Genomic_DNA"/>
</dbReference>
<dbReference type="Proteomes" id="UP001600064">
    <property type="component" value="Unassembled WGS sequence"/>
</dbReference>
<comment type="caution">
    <text evidence="3">The sequence shown here is derived from an EMBL/GenBank/DDBJ whole genome shotgun (WGS) entry which is preliminary data.</text>
</comment>
<keyword evidence="2" id="KW-1133">Transmembrane helix</keyword>
<protein>
    <submittedName>
        <fullName evidence="3">Uncharacterized protein</fullName>
    </submittedName>
</protein>
<name>A0ABR4DLD9_9PEZI</name>
<dbReference type="GeneID" id="98124484"/>